<reference evidence="2 3" key="1">
    <citation type="journal article" date="2012" name="Science">
        <title>The Paleozoic origin of enzymatic lignin decomposition reconstructed from 31 fungal genomes.</title>
        <authorList>
            <person name="Floudas D."/>
            <person name="Binder M."/>
            <person name="Riley R."/>
            <person name="Barry K."/>
            <person name="Blanchette R.A."/>
            <person name="Henrissat B."/>
            <person name="Martinez A.T."/>
            <person name="Otillar R."/>
            <person name="Spatafora J.W."/>
            <person name="Yadav J.S."/>
            <person name="Aerts A."/>
            <person name="Benoit I."/>
            <person name="Boyd A."/>
            <person name="Carlson A."/>
            <person name="Copeland A."/>
            <person name="Coutinho P.M."/>
            <person name="de Vries R.P."/>
            <person name="Ferreira P."/>
            <person name="Findley K."/>
            <person name="Foster B."/>
            <person name="Gaskell J."/>
            <person name="Glotzer D."/>
            <person name="Gorecki P."/>
            <person name="Heitman J."/>
            <person name="Hesse C."/>
            <person name="Hori C."/>
            <person name="Igarashi K."/>
            <person name="Jurgens J.A."/>
            <person name="Kallen N."/>
            <person name="Kersten P."/>
            <person name="Kohler A."/>
            <person name="Kuees U."/>
            <person name="Kumar T.K.A."/>
            <person name="Kuo A."/>
            <person name="LaButti K."/>
            <person name="Larrondo L.F."/>
            <person name="Lindquist E."/>
            <person name="Ling A."/>
            <person name="Lombard V."/>
            <person name="Lucas S."/>
            <person name="Lundell T."/>
            <person name="Martin R."/>
            <person name="McLaughlin D.J."/>
            <person name="Morgenstern I."/>
            <person name="Morin E."/>
            <person name="Murat C."/>
            <person name="Nagy L.G."/>
            <person name="Nolan M."/>
            <person name="Ohm R.A."/>
            <person name="Patyshakuliyeva A."/>
            <person name="Rokas A."/>
            <person name="Ruiz-Duenas F.J."/>
            <person name="Sabat G."/>
            <person name="Salamov A."/>
            <person name="Samejima M."/>
            <person name="Schmutz J."/>
            <person name="Slot J.C."/>
            <person name="St John F."/>
            <person name="Stenlid J."/>
            <person name="Sun H."/>
            <person name="Sun S."/>
            <person name="Syed K."/>
            <person name="Tsang A."/>
            <person name="Wiebenga A."/>
            <person name="Young D."/>
            <person name="Pisabarro A."/>
            <person name="Eastwood D.C."/>
            <person name="Martin F."/>
            <person name="Cullen D."/>
            <person name="Grigoriev I.V."/>
            <person name="Hibbett D.S."/>
        </authorList>
    </citation>
    <scope>NUCLEOTIDE SEQUENCE [LARGE SCALE GENOMIC DNA]</scope>
    <source>
        <strain evidence="2 3">MD-104</strain>
    </source>
</reference>
<accession>A0A2H3JH59</accession>
<proteinExistence type="predicted"/>
<gene>
    <name evidence="2" type="ORF">WOLCODRAFT_21378</name>
</gene>
<dbReference type="EMBL" id="KB467965">
    <property type="protein sequence ID" value="PCH39183.1"/>
    <property type="molecule type" value="Genomic_DNA"/>
</dbReference>
<evidence type="ECO:0000256" key="1">
    <source>
        <dbReference type="SAM" id="MobiDB-lite"/>
    </source>
</evidence>
<feature type="compositionally biased region" description="Polar residues" evidence="1">
    <location>
        <begin position="248"/>
        <end position="261"/>
    </location>
</feature>
<feature type="region of interest" description="Disordered" evidence="1">
    <location>
        <begin position="205"/>
        <end position="261"/>
    </location>
</feature>
<dbReference type="Proteomes" id="UP000218811">
    <property type="component" value="Unassembled WGS sequence"/>
</dbReference>
<name>A0A2H3JH59_WOLCO</name>
<evidence type="ECO:0000313" key="3">
    <source>
        <dbReference type="Proteomes" id="UP000218811"/>
    </source>
</evidence>
<keyword evidence="3" id="KW-1185">Reference proteome</keyword>
<organism evidence="2 3">
    <name type="scientific">Wolfiporia cocos (strain MD-104)</name>
    <name type="common">Brown rot fungus</name>
    <dbReference type="NCBI Taxonomy" id="742152"/>
    <lineage>
        <taxon>Eukaryota</taxon>
        <taxon>Fungi</taxon>
        <taxon>Dikarya</taxon>
        <taxon>Basidiomycota</taxon>
        <taxon>Agaricomycotina</taxon>
        <taxon>Agaricomycetes</taxon>
        <taxon>Polyporales</taxon>
        <taxon>Phaeolaceae</taxon>
        <taxon>Wolfiporia</taxon>
    </lineage>
</organism>
<evidence type="ECO:0000313" key="2">
    <source>
        <dbReference type="EMBL" id="PCH39183.1"/>
    </source>
</evidence>
<protein>
    <submittedName>
        <fullName evidence="2">Uncharacterized protein</fullName>
    </submittedName>
</protein>
<sequence length="261" mass="28039">MTKQRGPAGIEAVNACRAWMSVITSTPPAALNPAQQYLRGVWWIPQWFLDDNPQAAHHATLGKSEIAVPQPAYDAPAIEWNAYITRFPQHRLPGVRRGENGAPVFTDVVVYCDMIRLVSPLPECKHVKSHLLWQLTGLFASTTVYQVGLQQAGCQPSQVVNLRPIPLDITSNRVAIIQHCAGTGITDDTVQATYSGWAQEYLRTAQPPQSTSTPGAAPATDNTLVVAPQPNPTIASGIDGDTIMAEPGSTTQNGLGVTPSV</sequence>
<dbReference type="AlphaFoldDB" id="A0A2H3JH59"/>